<evidence type="ECO:0000313" key="7">
    <source>
        <dbReference type="EMBL" id="AOZ88659.1"/>
    </source>
</evidence>
<dbReference type="GO" id="GO:0004674">
    <property type="term" value="F:protein serine/threonine kinase activity"/>
    <property type="evidence" value="ECO:0007669"/>
    <property type="project" value="UniProtKB-KW"/>
</dbReference>
<dbReference type="InterPro" id="IPR036890">
    <property type="entry name" value="HATPase_C_sf"/>
</dbReference>
<feature type="domain" description="Histidine kinase/HSP90-like ATPase" evidence="6">
    <location>
        <begin position="182"/>
        <end position="298"/>
    </location>
</feature>
<dbReference type="SUPFAM" id="SSF55874">
    <property type="entry name" value="ATPase domain of HSP90 chaperone/DNA topoisomerase II/histidine kinase"/>
    <property type="match status" value="1"/>
</dbReference>
<name>A0AAC9NCD3_9BACI</name>
<dbReference type="PANTHER" id="PTHR35526:SF3">
    <property type="entry name" value="ANTI-SIGMA-F FACTOR RSBW"/>
    <property type="match status" value="1"/>
</dbReference>
<evidence type="ECO:0000256" key="2">
    <source>
        <dbReference type="ARBA" id="ARBA00022679"/>
    </source>
</evidence>
<accession>A0AAC9NCD3</accession>
<keyword evidence="4" id="KW-0418">Kinase</keyword>
<evidence type="ECO:0000259" key="6">
    <source>
        <dbReference type="Pfam" id="PF13581"/>
    </source>
</evidence>
<dbReference type="InterPro" id="IPR003594">
    <property type="entry name" value="HATPase_dom"/>
</dbReference>
<dbReference type="EMBL" id="CP017786">
    <property type="protein sequence ID" value="AOZ88659.1"/>
    <property type="molecule type" value="Genomic_DNA"/>
</dbReference>
<keyword evidence="10" id="KW-1185">Reference proteome</keyword>
<evidence type="ECO:0000256" key="3">
    <source>
        <dbReference type="ARBA" id="ARBA00022741"/>
    </source>
</evidence>
<keyword evidence="3" id="KW-0547">Nucleotide-binding</keyword>
<protein>
    <submittedName>
        <fullName evidence="8">ATP-binding protein</fullName>
    </submittedName>
</protein>
<organism evidence="7 9">
    <name type="scientific">Bacillus xiamenensis</name>
    <dbReference type="NCBI Taxonomy" id="1178537"/>
    <lineage>
        <taxon>Bacteria</taxon>
        <taxon>Bacillati</taxon>
        <taxon>Bacillota</taxon>
        <taxon>Bacilli</taxon>
        <taxon>Bacillales</taxon>
        <taxon>Bacillaceae</taxon>
        <taxon>Bacillus</taxon>
    </lineage>
</organism>
<evidence type="ECO:0000313" key="8">
    <source>
        <dbReference type="EMBL" id="MCY9577179.1"/>
    </source>
</evidence>
<dbReference type="PANTHER" id="PTHR35526">
    <property type="entry name" value="ANTI-SIGMA-F FACTOR RSBW-RELATED"/>
    <property type="match status" value="1"/>
</dbReference>
<dbReference type="AlphaFoldDB" id="A0AAC9NCD3"/>
<gene>
    <name evidence="7" type="ORF">BK049_08170</name>
    <name evidence="8" type="ORF">M5W27_15470</name>
</gene>
<dbReference type="EMBL" id="JAMDMH010000038">
    <property type="protein sequence ID" value="MCY9577179.1"/>
    <property type="molecule type" value="Genomic_DNA"/>
</dbReference>
<evidence type="ECO:0000256" key="4">
    <source>
        <dbReference type="ARBA" id="ARBA00022777"/>
    </source>
</evidence>
<reference evidence="8 10" key="2">
    <citation type="submission" date="2022-05" db="EMBL/GenBank/DDBJ databases">
        <title>Genome Sequencing of Bee-Associated Microbes.</title>
        <authorList>
            <person name="Dunlap C."/>
        </authorList>
    </citation>
    <scope>NUCLEOTIDE SEQUENCE [LARGE SCALE GENOMIC DNA]</scope>
    <source>
        <strain evidence="8 10">CBP-1093</strain>
    </source>
</reference>
<dbReference type="Gene3D" id="3.30.565.10">
    <property type="entry name" value="Histidine kinase-like ATPase, C-terminal domain"/>
    <property type="match status" value="1"/>
</dbReference>
<evidence type="ECO:0000256" key="5">
    <source>
        <dbReference type="ARBA" id="ARBA00022840"/>
    </source>
</evidence>
<evidence type="ECO:0000313" key="10">
    <source>
        <dbReference type="Proteomes" id="UP001527057"/>
    </source>
</evidence>
<dbReference type="CDD" id="cd16936">
    <property type="entry name" value="HATPase_RsbW-like"/>
    <property type="match status" value="1"/>
</dbReference>
<dbReference type="KEGG" id="bxi:BK049_08170"/>
<evidence type="ECO:0000256" key="1">
    <source>
        <dbReference type="ARBA" id="ARBA00022527"/>
    </source>
</evidence>
<dbReference type="Proteomes" id="UP001527057">
    <property type="component" value="Unassembled WGS sequence"/>
</dbReference>
<keyword evidence="1" id="KW-0723">Serine/threonine-protein kinase</keyword>
<dbReference type="RefSeq" id="WP_008360315.1">
    <property type="nucleotide sequence ID" value="NZ_AMSH01000051.1"/>
</dbReference>
<evidence type="ECO:0000313" key="9">
    <source>
        <dbReference type="Proteomes" id="UP000177709"/>
    </source>
</evidence>
<proteinExistence type="predicted"/>
<dbReference type="GO" id="GO:0005524">
    <property type="term" value="F:ATP binding"/>
    <property type="evidence" value="ECO:0007669"/>
    <property type="project" value="UniProtKB-KW"/>
</dbReference>
<dbReference type="Proteomes" id="UP000177709">
    <property type="component" value="Chromosome"/>
</dbReference>
<keyword evidence="2" id="KW-0808">Transferase</keyword>
<dbReference type="Pfam" id="PF13581">
    <property type="entry name" value="HATPase_c_2"/>
    <property type="match status" value="1"/>
</dbReference>
<sequence length="312" mass="35842">MRRLIDKVFKDHTVERGFQSLPLDLSYKEVEYRTKRGFLARKLCYYTGTKVADGEDVFYKSLARSVCDEESDGQEYFLFMSEQMLTWAKEKDHNIRENILRMNVKANFQNAMLKAYEIFKEDLLAPEKSGPAPQSSMWEEWKVYRDVILASTQGKFLLASEEDLVGFKKGRIFCEGEIKQLSDIPNCRHMARDSLEAMGYKNSTTMGWLLVLSEAITNTIKHGEEGKMTLIEDKDQNEIRFIIEDRGPGFSLKELPKMTLLAGYSTKKSMGQGFTLMMKMSKQVSLYTTSEGSTIILSFNREEFSGDVKVEG</sequence>
<keyword evidence="5 8" id="KW-0067">ATP-binding</keyword>
<dbReference type="InterPro" id="IPR050267">
    <property type="entry name" value="Anti-sigma-factor_SerPK"/>
</dbReference>
<reference evidence="7 9" key="1">
    <citation type="submission" date="2016-10" db="EMBL/GenBank/DDBJ databases">
        <title>Whole genome sequence of hyper active fibrinolysis bacterium Bacillus pumilus strain VV3 isolated from fermented rice.</title>
        <authorList>
            <person name="Mariadas V.A."/>
            <person name="Vijayaraghavan P."/>
            <person name="Dhandapani V."/>
        </authorList>
    </citation>
    <scope>NUCLEOTIDE SEQUENCE [LARGE SCALE GENOMIC DNA]</scope>
    <source>
        <strain evidence="7 9">VV3</strain>
    </source>
</reference>